<name>E9CYS4_COCPS</name>
<dbReference type="PROSITE" id="PS50088">
    <property type="entry name" value="ANK_REPEAT"/>
    <property type="match status" value="5"/>
</dbReference>
<feature type="repeat" description="ANK" evidence="3">
    <location>
        <begin position="568"/>
        <end position="601"/>
    </location>
</feature>
<keyword evidence="1" id="KW-0677">Repeat</keyword>
<protein>
    <recommendedName>
        <fullName evidence="5">F-box domain-containing protein</fullName>
    </recommendedName>
</protein>
<feature type="repeat" description="ANK" evidence="3">
    <location>
        <begin position="374"/>
        <end position="406"/>
    </location>
</feature>
<evidence type="ECO:0000313" key="6">
    <source>
        <dbReference type="EMBL" id="EFW21101.1"/>
    </source>
</evidence>
<dbReference type="STRING" id="443226.E9CYS4"/>
<proteinExistence type="predicted"/>
<feature type="repeat" description="ANK" evidence="3">
    <location>
        <begin position="602"/>
        <end position="635"/>
    </location>
</feature>
<dbReference type="HOGENOM" id="CLU_472666_0_0_1"/>
<dbReference type="PANTHER" id="PTHR24198:SF165">
    <property type="entry name" value="ANKYRIN REPEAT-CONTAINING PROTEIN-RELATED"/>
    <property type="match status" value="1"/>
</dbReference>
<feature type="compositionally biased region" description="Polar residues" evidence="4">
    <location>
        <begin position="1"/>
        <end position="18"/>
    </location>
</feature>
<reference evidence="7" key="2">
    <citation type="submission" date="2010-03" db="EMBL/GenBank/DDBJ databases">
        <title>The genome sequence of Coccidioides posadasii strain Silveira.</title>
        <authorList>
            <consortium name="The Broad Institute Genome Sequencing Center for Infectious Disease"/>
            <person name="Neafsey D."/>
            <person name="Orbach M."/>
            <person name="Henn M.R."/>
            <person name="Cole G.T."/>
            <person name="Galgiani J."/>
            <person name="Gardner M.J."/>
            <person name="Kirkland T.N."/>
            <person name="Taylor J.W."/>
            <person name="Young S.K."/>
            <person name="Zeng Q."/>
            <person name="Koehrsen M."/>
            <person name="Alvarado L."/>
            <person name="Berlin A."/>
            <person name="Borenstein D."/>
            <person name="Chapman S.B."/>
            <person name="Chen Z."/>
            <person name="Engels R."/>
            <person name="Freedman E."/>
            <person name="Gellesch M."/>
            <person name="Goldberg J."/>
            <person name="Griggs A."/>
            <person name="Gujja S."/>
            <person name="Heilman E."/>
            <person name="Heiman D."/>
            <person name="Howarth C."/>
            <person name="Jen D."/>
            <person name="Larson L."/>
            <person name="Mehta T."/>
            <person name="Neiman D."/>
            <person name="Park D."/>
            <person name="Pearson M."/>
            <person name="Richards J."/>
            <person name="Roberts A."/>
            <person name="Saif S."/>
            <person name="Shea T."/>
            <person name="Shenoy N."/>
            <person name="Sisk P."/>
            <person name="Stolte C."/>
            <person name="Sykes S."/>
            <person name="Walk T."/>
            <person name="White J."/>
            <person name="Yandava C."/>
            <person name="Haas B."/>
            <person name="Nusbaum C."/>
            <person name="Birren B."/>
        </authorList>
    </citation>
    <scope>NUCLEOTIDE SEQUENCE [LARGE SCALE GENOMIC DNA]</scope>
    <source>
        <strain evidence="7">RMSCC 757 / Silveira</strain>
    </source>
</reference>
<dbReference type="AlphaFoldDB" id="E9CYS4"/>
<dbReference type="eggNOG" id="KOG4177">
    <property type="taxonomic scope" value="Eukaryota"/>
</dbReference>
<organism evidence="7">
    <name type="scientific">Coccidioides posadasii (strain RMSCC 757 / Silveira)</name>
    <name type="common">Valley fever fungus</name>
    <dbReference type="NCBI Taxonomy" id="443226"/>
    <lineage>
        <taxon>Eukaryota</taxon>
        <taxon>Fungi</taxon>
        <taxon>Dikarya</taxon>
        <taxon>Ascomycota</taxon>
        <taxon>Pezizomycotina</taxon>
        <taxon>Eurotiomycetes</taxon>
        <taxon>Eurotiomycetidae</taxon>
        <taxon>Onygenales</taxon>
        <taxon>Onygenaceae</taxon>
        <taxon>Coccidioides</taxon>
    </lineage>
</organism>
<dbReference type="Gene3D" id="1.25.40.20">
    <property type="entry name" value="Ankyrin repeat-containing domain"/>
    <property type="match status" value="2"/>
</dbReference>
<sequence length="700" mass="78546">MAARPSPTSAPQRLQTGQLPPRRKHPSEIVSSQQPPMPTRRSHGICWTWDSHGVVMPTVFCSEMQNHQQGWQCRHLRWQPIPPRPLVNLTSVLPPSLSFSLSLSPSPSGPSAPWPVTMESTIHSYIRLLAMYIVDTVGLTSTSSSHCPIRRMGILYSTLSLWRHEPPRPTKTSMDLASLPPEILLCIGEHLDEKDLNSLIRTARVFAELLSPQLYDFVVGCRTRHASSDLAPNSSFKNGALSHAGRWHSRYALNYFRTKRADILLRMDQEGGLLLNRIARAGNAELVSILLARGADVNAHYRDPHALAWAAKRGHKDVVRILLDAGADDDVFKPCQKTLLHAVYRYRFNKCTVISQMLIDRLKERGEISKRSSDNSTVLHYAVRYNKTYAVPQLIKAGIDLMVLDSDGLSALDIAIKFGKMDVVHLLLQVYPGPWPSYYIQKAIWEACDRLDLEMLERIVPLVESRTIPVDISLFERSRAGLTALHVAARGPKDWARVSDSAFSRESHCLVKRWQKVVDLLLKMGASISARDCIGRTPFLYAVENGSPERIPFLLQRLGSTTSIRDHLGRTPLHAAVHSEKSELMVRWLLPLGFDINAQDSHGQTPLHYAATCASTLPTLEYLLSAGADDSICDRQGLPPSHFAATQRRDAGLRLFVNAGAALHRNCELCFRKSIEWRTDHGEWQNLSEPSDLNDLFDQK</sequence>
<dbReference type="PROSITE" id="PS50181">
    <property type="entry name" value="FBOX"/>
    <property type="match status" value="1"/>
</dbReference>
<dbReference type="PROSITE" id="PS50297">
    <property type="entry name" value="ANK_REP_REGION"/>
    <property type="match status" value="4"/>
</dbReference>
<dbReference type="PANTHER" id="PTHR24198">
    <property type="entry name" value="ANKYRIN REPEAT AND PROTEIN KINASE DOMAIN-CONTAINING PROTEIN"/>
    <property type="match status" value="1"/>
</dbReference>
<keyword evidence="2 3" id="KW-0040">ANK repeat</keyword>
<gene>
    <name evidence="6" type="ORF">CPSG_02944</name>
</gene>
<evidence type="ECO:0000256" key="3">
    <source>
        <dbReference type="PROSITE-ProRule" id="PRU00023"/>
    </source>
</evidence>
<dbReference type="VEuPathDB" id="FungiDB:CPSG_02944"/>
<feature type="repeat" description="ANK" evidence="3">
    <location>
        <begin position="302"/>
        <end position="334"/>
    </location>
</feature>
<dbReference type="Proteomes" id="UP000002497">
    <property type="component" value="Unassembled WGS sequence"/>
</dbReference>
<evidence type="ECO:0000256" key="1">
    <source>
        <dbReference type="ARBA" id="ARBA00022737"/>
    </source>
</evidence>
<feature type="repeat" description="ANK" evidence="3">
    <location>
        <begin position="270"/>
        <end position="302"/>
    </location>
</feature>
<feature type="region of interest" description="Disordered" evidence="4">
    <location>
        <begin position="1"/>
        <end position="42"/>
    </location>
</feature>
<dbReference type="EMBL" id="GL636488">
    <property type="protein sequence ID" value="EFW21101.1"/>
    <property type="molecule type" value="Genomic_DNA"/>
</dbReference>
<accession>E9CYS4</accession>
<evidence type="ECO:0000313" key="7">
    <source>
        <dbReference type="Proteomes" id="UP000002497"/>
    </source>
</evidence>
<dbReference type="InterPro" id="IPR002110">
    <property type="entry name" value="Ankyrin_rpt"/>
</dbReference>
<evidence type="ECO:0000256" key="4">
    <source>
        <dbReference type="SAM" id="MobiDB-lite"/>
    </source>
</evidence>
<evidence type="ECO:0000259" key="5">
    <source>
        <dbReference type="PROSITE" id="PS50181"/>
    </source>
</evidence>
<dbReference type="Pfam" id="PF12796">
    <property type="entry name" value="Ank_2"/>
    <property type="match status" value="3"/>
</dbReference>
<keyword evidence="7" id="KW-1185">Reference proteome</keyword>
<dbReference type="OrthoDB" id="366390at2759"/>
<feature type="domain" description="F-box" evidence="5">
    <location>
        <begin position="173"/>
        <end position="218"/>
    </location>
</feature>
<evidence type="ECO:0000256" key="2">
    <source>
        <dbReference type="ARBA" id="ARBA00023043"/>
    </source>
</evidence>
<dbReference type="SUPFAM" id="SSF48403">
    <property type="entry name" value="Ankyrin repeat"/>
    <property type="match status" value="1"/>
</dbReference>
<dbReference type="SMART" id="SM00248">
    <property type="entry name" value="ANK"/>
    <property type="match status" value="9"/>
</dbReference>
<dbReference type="VEuPathDB" id="FungiDB:D8B26_002640"/>
<reference evidence="7" key="1">
    <citation type="journal article" date="2010" name="Genome Res.">
        <title>Population genomic sequencing of Coccidioides fungi reveals recent hybridization and transposon control.</title>
        <authorList>
            <person name="Neafsey D.E."/>
            <person name="Barker B.M."/>
            <person name="Sharpton T.J."/>
            <person name="Stajich J.E."/>
            <person name="Park D.J."/>
            <person name="Whiston E."/>
            <person name="Hung C.-Y."/>
            <person name="McMahan C."/>
            <person name="White J."/>
            <person name="Sykes S."/>
            <person name="Heiman D."/>
            <person name="Young S."/>
            <person name="Zeng Q."/>
            <person name="Abouelleil A."/>
            <person name="Aftuck L."/>
            <person name="Bessette D."/>
            <person name="Brown A."/>
            <person name="FitzGerald M."/>
            <person name="Lui A."/>
            <person name="Macdonald J.P."/>
            <person name="Priest M."/>
            <person name="Orbach M.J."/>
            <person name="Galgiani J.N."/>
            <person name="Kirkland T.N."/>
            <person name="Cole G.T."/>
            <person name="Birren B.W."/>
            <person name="Henn M.R."/>
            <person name="Taylor J.W."/>
            <person name="Rounsley S.D."/>
        </authorList>
    </citation>
    <scope>NUCLEOTIDE SEQUENCE [LARGE SCALE GENOMIC DNA]</scope>
    <source>
        <strain evidence="7">RMSCC 757 / Silveira</strain>
    </source>
</reference>
<dbReference type="OMA" id="CIGRTPF"/>
<dbReference type="InterPro" id="IPR001810">
    <property type="entry name" value="F-box_dom"/>
</dbReference>
<dbReference type="InterPro" id="IPR036770">
    <property type="entry name" value="Ankyrin_rpt-contain_sf"/>
</dbReference>